<dbReference type="InterPro" id="IPR011991">
    <property type="entry name" value="ArsR-like_HTH"/>
</dbReference>
<feature type="domain" description="HTH arsR-type" evidence="2">
    <location>
        <begin position="3"/>
        <end position="90"/>
    </location>
</feature>
<dbReference type="Proteomes" id="UP000641588">
    <property type="component" value="Unassembled WGS sequence"/>
</dbReference>
<accession>A0A972K1T1</accession>
<dbReference type="Gene3D" id="1.10.10.10">
    <property type="entry name" value="Winged helix-like DNA-binding domain superfamily/Winged helix DNA-binding domain"/>
    <property type="match status" value="1"/>
</dbReference>
<reference evidence="3" key="1">
    <citation type="submission" date="2019-10" db="EMBL/GenBank/DDBJ databases">
        <title>Description of Paenibacillus glebae sp. nov.</title>
        <authorList>
            <person name="Carlier A."/>
            <person name="Qi S."/>
        </authorList>
    </citation>
    <scope>NUCLEOTIDE SEQUENCE</scope>
    <source>
        <strain evidence="3">LMG 31456</strain>
    </source>
</reference>
<dbReference type="SMART" id="SM00418">
    <property type="entry name" value="HTH_ARSR"/>
    <property type="match status" value="1"/>
</dbReference>
<evidence type="ECO:0000313" key="4">
    <source>
        <dbReference type="Proteomes" id="UP000641588"/>
    </source>
</evidence>
<keyword evidence="1" id="KW-0238">DNA-binding</keyword>
<dbReference type="Gene3D" id="6.10.140.2180">
    <property type="match status" value="1"/>
</dbReference>
<dbReference type="EMBL" id="WHOD01000105">
    <property type="protein sequence ID" value="NOU97014.1"/>
    <property type="molecule type" value="Genomic_DNA"/>
</dbReference>
<proteinExistence type="predicted"/>
<evidence type="ECO:0000259" key="2">
    <source>
        <dbReference type="SMART" id="SM00418"/>
    </source>
</evidence>
<keyword evidence="4" id="KW-1185">Reference proteome</keyword>
<sequence>MANKAEIIMHPVRMKISQALMRNKENGLSPLEMVKIIKDVPQATLYRHIQVLLEAGVIRIMKEKKVRSISEKYYILNEDEARISADEWKKSSTEEKLNYFSFYQLSLKTQYLNYLTKLEKINSSDDGSTFSLVELKLDDDNFIKFQNELNELLIKYYNTTNNSNEQVPLIRTIAVSIIPES</sequence>
<comment type="caution">
    <text evidence="3">The sequence shown here is derived from an EMBL/GenBank/DDBJ whole genome shotgun (WGS) entry which is preliminary data.</text>
</comment>
<dbReference type="InterPro" id="IPR036390">
    <property type="entry name" value="WH_DNA-bd_sf"/>
</dbReference>
<dbReference type="GO" id="GO:0003700">
    <property type="term" value="F:DNA-binding transcription factor activity"/>
    <property type="evidence" value="ECO:0007669"/>
    <property type="project" value="InterPro"/>
</dbReference>
<dbReference type="NCBIfam" id="NF005061">
    <property type="entry name" value="PRK06474.1"/>
    <property type="match status" value="1"/>
</dbReference>
<gene>
    <name evidence="3" type="ORF">GC093_27870</name>
</gene>
<dbReference type="AlphaFoldDB" id="A0A972K1T1"/>
<protein>
    <submittedName>
        <fullName evidence="3">Helix-turn-helix domain-containing protein</fullName>
    </submittedName>
</protein>
<dbReference type="Pfam" id="PF12840">
    <property type="entry name" value="HTH_20"/>
    <property type="match status" value="1"/>
</dbReference>
<dbReference type="InterPro" id="IPR001845">
    <property type="entry name" value="HTH_ArsR_DNA-bd_dom"/>
</dbReference>
<dbReference type="RefSeq" id="WP_171655250.1">
    <property type="nucleotide sequence ID" value="NZ_WHOD01000105.1"/>
</dbReference>
<dbReference type="CDD" id="cd00090">
    <property type="entry name" value="HTH_ARSR"/>
    <property type="match status" value="1"/>
</dbReference>
<name>A0A972K1T1_9BACL</name>
<evidence type="ECO:0000256" key="1">
    <source>
        <dbReference type="ARBA" id="ARBA00023125"/>
    </source>
</evidence>
<evidence type="ECO:0000313" key="3">
    <source>
        <dbReference type="EMBL" id="NOU97014.1"/>
    </source>
</evidence>
<dbReference type="GO" id="GO:0003677">
    <property type="term" value="F:DNA binding"/>
    <property type="evidence" value="ECO:0007669"/>
    <property type="project" value="UniProtKB-KW"/>
</dbReference>
<dbReference type="SUPFAM" id="SSF46785">
    <property type="entry name" value="Winged helix' DNA-binding domain"/>
    <property type="match status" value="1"/>
</dbReference>
<organism evidence="3 4">
    <name type="scientific">Paenibacillus foliorum</name>
    <dbReference type="NCBI Taxonomy" id="2654974"/>
    <lineage>
        <taxon>Bacteria</taxon>
        <taxon>Bacillati</taxon>
        <taxon>Bacillota</taxon>
        <taxon>Bacilli</taxon>
        <taxon>Bacillales</taxon>
        <taxon>Paenibacillaceae</taxon>
        <taxon>Paenibacillus</taxon>
    </lineage>
</organism>
<dbReference type="InterPro" id="IPR036388">
    <property type="entry name" value="WH-like_DNA-bd_sf"/>
</dbReference>